<dbReference type="Gene3D" id="3.40.630.10">
    <property type="entry name" value="Zn peptidases"/>
    <property type="match status" value="1"/>
</dbReference>
<feature type="binding site" evidence="2">
    <location>
        <position position="141"/>
    </location>
    <ligand>
        <name>Mn(2+)</name>
        <dbReference type="ChEBI" id="CHEBI:29035"/>
        <label>2</label>
    </ligand>
</feature>
<dbReference type="Pfam" id="PF01546">
    <property type="entry name" value="Peptidase_M20"/>
    <property type="match status" value="1"/>
</dbReference>
<dbReference type="EMBL" id="JAAIKE010000017">
    <property type="protein sequence ID" value="NEX48723.1"/>
    <property type="molecule type" value="Genomic_DNA"/>
</dbReference>
<comment type="cofactor">
    <cofactor evidence="2">
        <name>Mn(2+)</name>
        <dbReference type="ChEBI" id="CHEBI:29035"/>
    </cofactor>
    <text evidence="2">The Mn(2+) ion enhances activity.</text>
</comment>
<feature type="binding site" evidence="2">
    <location>
        <position position="108"/>
    </location>
    <ligand>
        <name>Mn(2+)</name>
        <dbReference type="ChEBI" id="CHEBI:29035"/>
        <label>2</label>
    </ligand>
</feature>
<feature type="binding site" evidence="2">
    <location>
        <position position="106"/>
    </location>
    <ligand>
        <name>Mn(2+)</name>
        <dbReference type="ChEBI" id="CHEBI:29035"/>
        <label>2</label>
    </ligand>
</feature>
<sequence>MTIPFRQWYNTHQAQGLEWFQTLHAMPETGFSEHRTAAYVASVLRGLGLEVIAGLGGTGLVGLLRGARTDRTAPFIGLRAELDALPMAGPADGTVQTTEGPRYHGCGHDGHMATLLTAAAYLAAQPDLSVNVAFVFQPAEELLTGAAAMIADGLLDLVPLSAIFALHNIPGLPTGSAGVAEGAALASSDEIRVTLTAQGTHGSAPHTGQDAILAAAHFLVLCQQLLTRRTDSRDSAVLSFGQIEGGHAPNVLPDTVRIAGSLRSHSEKARAEVHDLLKAAGQSTTLAFGTPVAVKITAKVPVLMNDPGCAAIVRETMIRTLGADRLIANPRPVMASEDFALFRQHLPGAYIFVGQDGAYCHHPDYRFDTGIIPVGAAILVELALSAAGQPPIG</sequence>
<evidence type="ECO:0000256" key="2">
    <source>
        <dbReference type="PIRSR" id="PIRSR005962-1"/>
    </source>
</evidence>
<protein>
    <submittedName>
        <fullName evidence="4">Amidohydrolase</fullName>
    </submittedName>
</protein>
<evidence type="ECO:0000256" key="1">
    <source>
        <dbReference type="ARBA" id="ARBA00022801"/>
    </source>
</evidence>
<gene>
    <name evidence="4" type="ORF">G3572_21245</name>
</gene>
<dbReference type="NCBIfam" id="TIGR01891">
    <property type="entry name" value="amidohydrolases"/>
    <property type="match status" value="1"/>
</dbReference>
<dbReference type="AlphaFoldDB" id="A0A6B3RTI9"/>
<accession>A0A6B3RTI9</accession>
<dbReference type="InterPro" id="IPR017439">
    <property type="entry name" value="Amidohydrolase"/>
</dbReference>
<evidence type="ECO:0000313" key="4">
    <source>
        <dbReference type="EMBL" id="NEX48723.1"/>
    </source>
</evidence>
<proteinExistence type="predicted"/>
<dbReference type="RefSeq" id="WP_164615619.1">
    <property type="nucleotide sequence ID" value="NZ_JAAIKE010000017.1"/>
</dbReference>
<dbReference type="InterPro" id="IPR002933">
    <property type="entry name" value="Peptidase_M20"/>
</dbReference>
<feature type="binding site" evidence="2">
    <location>
        <position position="167"/>
    </location>
    <ligand>
        <name>Mn(2+)</name>
        <dbReference type="ChEBI" id="CHEBI:29035"/>
        <label>2</label>
    </ligand>
</feature>
<keyword evidence="2" id="KW-0479">Metal-binding</keyword>
<dbReference type="GO" id="GO:0046872">
    <property type="term" value="F:metal ion binding"/>
    <property type="evidence" value="ECO:0007669"/>
    <property type="project" value="UniProtKB-KW"/>
</dbReference>
<dbReference type="Gene3D" id="3.30.70.360">
    <property type="match status" value="1"/>
</dbReference>
<dbReference type="Pfam" id="PF07687">
    <property type="entry name" value="M20_dimer"/>
    <property type="match status" value="1"/>
</dbReference>
<feature type="domain" description="Peptidase M20 dimerisation" evidence="3">
    <location>
        <begin position="190"/>
        <end position="279"/>
    </location>
</feature>
<dbReference type="PANTHER" id="PTHR11014">
    <property type="entry name" value="PEPTIDASE M20 FAMILY MEMBER"/>
    <property type="match status" value="1"/>
</dbReference>
<dbReference type="PANTHER" id="PTHR11014:SF63">
    <property type="entry name" value="METALLOPEPTIDASE, PUTATIVE (AFU_ORTHOLOGUE AFUA_6G09600)-RELATED"/>
    <property type="match status" value="1"/>
</dbReference>
<name>A0A6B3RTI9_9RHOB</name>
<dbReference type="Proteomes" id="UP000481421">
    <property type="component" value="Unassembled WGS sequence"/>
</dbReference>
<evidence type="ECO:0000313" key="5">
    <source>
        <dbReference type="Proteomes" id="UP000481421"/>
    </source>
</evidence>
<keyword evidence="2" id="KW-0464">Manganese</keyword>
<keyword evidence="1 4" id="KW-0378">Hydrolase</keyword>
<feature type="binding site" evidence="2">
    <location>
        <position position="361"/>
    </location>
    <ligand>
        <name>Mn(2+)</name>
        <dbReference type="ChEBI" id="CHEBI:29035"/>
        <label>2</label>
    </ligand>
</feature>
<dbReference type="SUPFAM" id="SSF53187">
    <property type="entry name" value="Zn-dependent exopeptidases"/>
    <property type="match status" value="1"/>
</dbReference>
<dbReference type="InterPro" id="IPR036264">
    <property type="entry name" value="Bact_exopeptidase_dim_dom"/>
</dbReference>
<evidence type="ECO:0000259" key="3">
    <source>
        <dbReference type="Pfam" id="PF07687"/>
    </source>
</evidence>
<reference evidence="4 5" key="1">
    <citation type="submission" date="2020-02" db="EMBL/GenBank/DDBJ databases">
        <title>Rhodobacter algicola sp. nov., isolated from microalga culture.</title>
        <authorList>
            <person name="Park C.-Y."/>
        </authorList>
    </citation>
    <scope>NUCLEOTIDE SEQUENCE [LARGE SCALE GENOMIC DNA]</scope>
    <source>
        <strain evidence="4 5">ETT8</strain>
    </source>
</reference>
<dbReference type="SUPFAM" id="SSF55031">
    <property type="entry name" value="Bacterial exopeptidase dimerisation domain"/>
    <property type="match status" value="1"/>
</dbReference>
<dbReference type="GO" id="GO:0016787">
    <property type="term" value="F:hydrolase activity"/>
    <property type="evidence" value="ECO:0007669"/>
    <property type="project" value="UniProtKB-KW"/>
</dbReference>
<dbReference type="InterPro" id="IPR011650">
    <property type="entry name" value="Peptidase_M20_dimer"/>
</dbReference>
<dbReference type="PIRSF" id="PIRSF005962">
    <property type="entry name" value="Pept_M20D_amidohydro"/>
    <property type="match status" value="1"/>
</dbReference>
<comment type="caution">
    <text evidence="4">The sequence shown here is derived from an EMBL/GenBank/DDBJ whole genome shotgun (WGS) entry which is preliminary data.</text>
</comment>
<organism evidence="4 5">
    <name type="scientific">Pseudotabrizicola algicola</name>
    <dbReference type="NCBI Taxonomy" id="2709381"/>
    <lineage>
        <taxon>Bacteria</taxon>
        <taxon>Pseudomonadati</taxon>
        <taxon>Pseudomonadota</taxon>
        <taxon>Alphaproteobacteria</taxon>
        <taxon>Rhodobacterales</taxon>
        <taxon>Paracoccaceae</taxon>
        <taxon>Pseudotabrizicola</taxon>
    </lineage>
</organism>
<keyword evidence="5" id="KW-1185">Reference proteome</keyword>